<dbReference type="SUPFAM" id="SSF116820">
    <property type="entry name" value="Rps17e-like"/>
    <property type="match status" value="1"/>
</dbReference>
<evidence type="ECO:0000313" key="7">
    <source>
        <dbReference type="Proteomes" id="UP000322983"/>
    </source>
</evidence>
<evidence type="ECO:0000256" key="4">
    <source>
        <dbReference type="HAMAP-Rule" id="MF_00511"/>
    </source>
</evidence>
<dbReference type="PANTHER" id="PTHR10732:SF0">
    <property type="entry name" value="40S RIBOSOMAL PROTEIN S17"/>
    <property type="match status" value="1"/>
</dbReference>
<dbReference type="AlphaFoldDB" id="A0A510DW48"/>
<dbReference type="NCBIfam" id="NF002242">
    <property type="entry name" value="PRK01151.1"/>
    <property type="match status" value="1"/>
</dbReference>
<dbReference type="GO" id="GO:1990904">
    <property type="term" value="C:ribonucleoprotein complex"/>
    <property type="evidence" value="ECO:0007669"/>
    <property type="project" value="UniProtKB-KW"/>
</dbReference>
<keyword evidence="7" id="KW-1185">Reference proteome</keyword>
<proteinExistence type="inferred from homology"/>
<reference evidence="5 7" key="2">
    <citation type="journal article" date="2020" name="Int. J. Syst. Evol. Microbiol.">
        <title>Sulfuracidifex tepidarius gen. nov., sp. nov. and transfer of Sulfolobus metallicus Huber and Stetter 1992 to the genus Sulfuracidifex as Sulfuracidifex metallicus comb. nov.</title>
        <authorList>
            <person name="Itoh T."/>
            <person name="Miura T."/>
            <person name="Sakai H.D."/>
            <person name="Kato S."/>
            <person name="Ohkuma M."/>
            <person name="Takashina T."/>
        </authorList>
    </citation>
    <scope>NUCLEOTIDE SEQUENCE [LARGE SCALE GENOMIC DNA]</scope>
    <source>
        <strain evidence="5 7">IC-006</strain>
        <strain evidence="6">IC-007</strain>
    </source>
</reference>
<dbReference type="Pfam" id="PF00833">
    <property type="entry name" value="Ribosomal_S17e"/>
    <property type="match status" value="1"/>
</dbReference>
<evidence type="ECO:0000313" key="5">
    <source>
        <dbReference type="EMBL" id="BBG24461.1"/>
    </source>
</evidence>
<keyword evidence="2 4" id="KW-0689">Ribosomal protein</keyword>
<dbReference type="Gene3D" id="1.10.60.20">
    <property type="entry name" value="Ribosomal protein S17e-like"/>
    <property type="match status" value="1"/>
</dbReference>
<protein>
    <recommendedName>
        <fullName evidence="4">Small ribosomal subunit protein eS17</fullName>
    </recommendedName>
</protein>
<accession>A0A510E401</accession>
<dbReference type="HAMAP" id="MF_00511">
    <property type="entry name" value="Ribosomal_eS17"/>
    <property type="match status" value="1"/>
</dbReference>
<dbReference type="InterPro" id="IPR001210">
    <property type="entry name" value="Ribosomal_eS17"/>
</dbReference>
<dbReference type="InterPro" id="IPR036401">
    <property type="entry name" value="Ribosomal_eS17_sf"/>
</dbReference>
<keyword evidence="3 4" id="KW-0687">Ribonucleoprotein</keyword>
<dbReference type="Proteomes" id="UP000325030">
    <property type="component" value="Chromosome"/>
</dbReference>
<evidence type="ECO:0000313" key="6">
    <source>
        <dbReference type="EMBL" id="BBG27219.1"/>
    </source>
</evidence>
<dbReference type="GO" id="GO:0006412">
    <property type="term" value="P:translation"/>
    <property type="evidence" value="ECO:0007669"/>
    <property type="project" value="UniProtKB-UniRule"/>
</dbReference>
<name>A0A510DW48_9CREN</name>
<evidence type="ECO:0000256" key="3">
    <source>
        <dbReference type="ARBA" id="ARBA00023274"/>
    </source>
</evidence>
<accession>A0A510DW48</accession>
<dbReference type="EMBL" id="AP018929">
    <property type="protein sequence ID" value="BBG24461.1"/>
    <property type="molecule type" value="Genomic_DNA"/>
</dbReference>
<dbReference type="KEGG" id="step:IC006_1780"/>
<dbReference type="GO" id="GO:0005840">
    <property type="term" value="C:ribosome"/>
    <property type="evidence" value="ECO:0007669"/>
    <property type="project" value="UniProtKB-KW"/>
</dbReference>
<comment type="similarity">
    <text evidence="1 4">Belongs to the eukaryotic ribosomal protein eS17 family.</text>
</comment>
<dbReference type="GO" id="GO:0003735">
    <property type="term" value="F:structural constituent of ribosome"/>
    <property type="evidence" value="ECO:0007669"/>
    <property type="project" value="InterPro"/>
</dbReference>
<reference evidence="8" key="1">
    <citation type="submission" date="2018-09" db="EMBL/GenBank/DDBJ databases">
        <title>Complete Genome Sequencing of Sulfolobus sp. JCM 16834.</title>
        <authorList>
            <person name="Kato S."/>
            <person name="Itoh T."/>
            <person name="Ohkuma M."/>
        </authorList>
    </citation>
    <scope>NUCLEOTIDE SEQUENCE [LARGE SCALE GENOMIC DNA]</scope>
    <source>
        <strain evidence="8">IC-007</strain>
    </source>
</reference>
<sequence length="86" mass="10049">MNRCWAIGTVYTKDIKHMAELIYEKYTEDVTSDYQKNKELVKKVVTVESKVVRNRLAGYLTRYYSKAKNKAAAQESIEEEETESYA</sequence>
<organism evidence="5 7">
    <name type="scientific">Sulfuracidifex tepidarius</name>
    <dbReference type="NCBI Taxonomy" id="1294262"/>
    <lineage>
        <taxon>Archaea</taxon>
        <taxon>Thermoproteota</taxon>
        <taxon>Thermoprotei</taxon>
        <taxon>Sulfolobales</taxon>
        <taxon>Sulfolobaceae</taxon>
        <taxon>Sulfuracidifex</taxon>
    </lineage>
</organism>
<dbReference type="EMBL" id="AP018930">
    <property type="protein sequence ID" value="BBG27219.1"/>
    <property type="molecule type" value="Genomic_DNA"/>
</dbReference>
<evidence type="ECO:0000256" key="1">
    <source>
        <dbReference type="ARBA" id="ARBA00010444"/>
    </source>
</evidence>
<gene>
    <name evidence="4" type="primary">rps17e</name>
    <name evidence="5" type="ORF">IC006_1780</name>
    <name evidence="6" type="ORF">IC007_1758</name>
</gene>
<evidence type="ECO:0000256" key="2">
    <source>
        <dbReference type="ARBA" id="ARBA00022980"/>
    </source>
</evidence>
<dbReference type="PANTHER" id="PTHR10732">
    <property type="entry name" value="40S RIBOSOMAL PROTEIN S17"/>
    <property type="match status" value="1"/>
</dbReference>
<dbReference type="Proteomes" id="UP000322983">
    <property type="component" value="Chromosome"/>
</dbReference>
<evidence type="ECO:0000313" key="8">
    <source>
        <dbReference type="Proteomes" id="UP000325030"/>
    </source>
</evidence>